<evidence type="ECO:0000313" key="2">
    <source>
        <dbReference type="Proteomes" id="UP000700596"/>
    </source>
</evidence>
<dbReference type="EMBL" id="JAGMWT010000005">
    <property type="protein sequence ID" value="KAH7128563.1"/>
    <property type="molecule type" value="Genomic_DNA"/>
</dbReference>
<gene>
    <name evidence="1" type="ORF">B0J11DRAFT_274342</name>
</gene>
<dbReference type="Proteomes" id="UP000700596">
    <property type="component" value="Unassembled WGS sequence"/>
</dbReference>
<dbReference type="PANTHER" id="PTHR34365">
    <property type="entry name" value="ENOLASE (DUF1399)"/>
    <property type="match status" value="1"/>
</dbReference>
<proteinExistence type="predicted"/>
<organism evidence="1 2">
    <name type="scientific">Dendryphion nanum</name>
    <dbReference type="NCBI Taxonomy" id="256645"/>
    <lineage>
        <taxon>Eukaryota</taxon>
        <taxon>Fungi</taxon>
        <taxon>Dikarya</taxon>
        <taxon>Ascomycota</taxon>
        <taxon>Pezizomycotina</taxon>
        <taxon>Dothideomycetes</taxon>
        <taxon>Pleosporomycetidae</taxon>
        <taxon>Pleosporales</taxon>
        <taxon>Torulaceae</taxon>
        <taxon>Dendryphion</taxon>
    </lineage>
</organism>
<dbReference type="OrthoDB" id="3781499at2759"/>
<name>A0A9P9E011_9PLEO</name>
<accession>A0A9P9E011</accession>
<sequence>MALAFRSPHPVRGGPNTWARTEEISRLERKFRPALTAAAQPIIPSDAIFAALNDTDVSQIEEGAVPNVAECAVHLEFLEAVFMILKQKILTSNALDRAFDIVPQDTLQTVSRTRTRKPDPTFRKRQEIKWPIYIRLAAARFTLWWKALPEIIPKSPGVRHAQLTLDTLPPIDVLMVWHSFLLHPVQYKKFCKSTGYPEHFQLQFPWKDIHVCLTRHQSIPEQMLPQSNISLSDLSEIPKKTYSFDLSAKAAAIFTQQVGVPDLFLALATHSNHSTTTKTVLRRLVSSAGASPESPPSLSIPEILPATFKLFEWASIIELVGHVERQNLFAQKMGDRLWIRSPALEGTLSRAIVRYDRFMTLFKAHPKTLLVPTLDIDLIWHTAQCSPKKYEEQCLRLVRRIINHNDALGQVTLKDGFKETKRIYESRFTEEYDPCLCWECEGLRSGLDSVGNKETGIAELVKKVADDVEFHKAVELARRSKKMLPVREGGVNLIKLN</sequence>
<comment type="caution">
    <text evidence="1">The sequence shown here is derived from an EMBL/GenBank/DDBJ whole genome shotgun (WGS) entry which is preliminary data.</text>
</comment>
<keyword evidence="2" id="KW-1185">Reference proteome</keyword>
<dbReference type="AlphaFoldDB" id="A0A9P9E011"/>
<dbReference type="PANTHER" id="PTHR34365:SF7">
    <property type="entry name" value="GLYCINE-RICH DOMAIN-CONTAINING PROTEIN 1"/>
    <property type="match status" value="1"/>
</dbReference>
<reference evidence="1" key="1">
    <citation type="journal article" date="2021" name="Nat. Commun.">
        <title>Genetic determinants of endophytism in the Arabidopsis root mycobiome.</title>
        <authorList>
            <person name="Mesny F."/>
            <person name="Miyauchi S."/>
            <person name="Thiergart T."/>
            <person name="Pickel B."/>
            <person name="Atanasova L."/>
            <person name="Karlsson M."/>
            <person name="Huettel B."/>
            <person name="Barry K.W."/>
            <person name="Haridas S."/>
            <person name="Chen C."/>
            <person name="Bauer D."/>
            <person name="Andreopoulos W."/>
            <person name="Pangilinan J."/>
            <person name="LaButti K."/>
            <person name="Riley R."/>
            <person name="Lipzen A."/>
            <person name="Clum A."/>
            <person name="Drula E."/>
            <person name="Henrissat B."/>
            <person name="Kohler A."/>
            <person name="Grigoriev I.V."/>
            <person name="Martin F.M."/>
            <person name="Hacquard S."/>
        </authorList>
    </citation>
    <scope>NUCLEOTIDE SEQUENCE</scope>
    <source>
        <strain evidence="1">MPI-CAGE-CH-0243</strain>
    </source>
</reference>
<dbReference type="Pfam" id="PF07173">
    <property type="entry name" value="GRDP-like"/>
    <property type="match status" value="1"/>
</dbReference>
<dbReference type="InterPro" id="IPR009836">
    <property type="entry name" value="GRDP-like"/>
</dbReference>
<evidence type="ECO:0000313" key="1">
    <source>
        <dbReference type="EMBL" id="KAH7128563.1"/>
    </source>
</evidence>
<protein>
    <submittedName>
        <fullName evidence="1">Uncharacterized protein</fullName>
    </submittedName>
</protein>